<evidence type="ECO:0000256" key="5">
    <source>
        <dbReference type="ARBA" id="ARBA00022989"/>
    </source>
</evidence>
<evidence type="ECO:0000256" key="1">
    <source>
        <dbReference type="ARBA" id="ARBA00004141"/>
    </source>
</evidence>
<keyword evidence="3" id="KW-0813">Transport</keyword>
<feature type="non-terminal residue" evidence="10">
    <location>
        <position position="314"/>
    </location>
</feature>
<feature type="domain" description="Ammonium transporter AmtB-like" evidence="9">
    <location>
        <begin position="245"/>
        <end position="314"/>
    </location>
</feature>
<comment type="similarity">
    <text evidence="2">Belongs to the ammonia transporter channel (TC 1.A.11.2) family.</text>
</comment>
<feature type="non-terminal residue" evidence="10">
    <location>
        <position position="1"/>
    </location>
</feature>
<evidence type="ECO:0000256" key="8">
    <source>
        <dbReference type="SAM" id="Phobius"/>
    </source>
</evidence>
<evidence type="ECO:0000256" key="6">
    <source>
        <dbReference type="ARBA" id="ARBA00023136"/>
    </source>
</evidence>
<dbReference type="PANTHER" id="PTHR11730">
    <property type="entry name" value="AMMONIUM TRANSPORTER"/>
    <property type="match status" value="1"/>
</dbReference>
<dbReference type="OrthoDB" id="534912at2759"/>
<evidence type="ECO:0000313" key="10">
    <source>
        <dbReference type="EMBL" id="CAE8614709.1"/>
    </source>
</evidence>
<dbReference type="Pfam" id="PF00909">
    <property type="entry name" value="Ammonium_transp"/>
    <property type="match status" value="2"/>
</dbReference>
<evidence type="ECO:0000256" key="7">
    <source>
        <dbReference type="ARBA" id="ARBA00023177"/>
    </source>
</evidence>
<feature type="transmembrane region" description="Helical" evidence="8">
    <location>
        <begin position="32"/>
        <end position="52"/>
    </location>
</feature>
<dbReference type="Gene3D" id="1.10.3430.10">
    <property type="entry name" value="Ammonium transporter AmtB like domains"/>
    <property type="match status" value="1"/>
</dbReference>
<dbReference type="PANTHER" id="PTHR11730:SF6">
    <property type="entry name" value="AMMONIUM TRANSPORTER"/>
    <property type="match status" value="1"/>
</dbReference>
<dbReference type="AlphaFoldDB" id="A0A813FPI7"/>
<reference evidence="10" key="1">
    <citation type="submission" date="2021-02" db="EMBL/GenBank/DDBJ databases">
        <authorList>
            <person name="Dougan E. K."/>
            <person name="Rhodes N."/>
            <person name="Thang M."/>
            <person name="Chan C."/>
        </authorList>
    </citation>
    <scope>NUCLEOTIDE SEQUENCE</scope>
</reference>
<dbReference type="GO" id="GO:0008519">
    <property type="term" value="F:ammonium channel activity"/>
    <property type="evidence" value="ECO:0007669"/>
    <property type="project" value="InterPro"/>
</dbReference>
<dbReference type="EMBL" id="CAJNNV010025476">
    <property type="protein sequence ID" value="CAE8614709.1"/>
    <property type="molecule type" value="Genomic_DNA"/>
</dbReference>
<name>A0A813FPI7_POLGL</name>
<evidence type="ECO:0000256" key="3">
    <source>
        <dbReference type="ARBA" id="ARBA00022448"/>
    </source>
</evidence>
<organism evidence="10 11">
    <name type="scientific">Polarella glacialis</name>
    <name type="common">Dinoflagellate</name>
    <dbReference type="NCBI Taxonomy" id="89957"/>
    <lineage>
        <taxon>Eukaryota</taxon>
        <taxon>Sar</taxon>
        <taxon>Alveolata</taxon>
        <taxon>Dinophyceae</taxon>
        <taxon>Suessiales</taxon>
        <taxon>Suessiaceae</taxon>
        <taxon>Polarella</taxon>
    </lineage>
</organism>
<evidence type="ECO:0000256" key="2">
    <source>
        <dbReference type="ARBA" id="ARBA00005887"/>
    </source>
</evidence>
<evidence type="ECO:0000313" key="11">
    <source>
        <dbReference type="Proteomes" id="UP000654075"/>
    </source>
</evidence>
<accession>A0A813FPI7</accession>
<keyword evidence="7" id="KW-0924">Ammonia transport</keyword>
<gene>
    <name evidence="10" type="ORF">PGLA1383_LOCUS32431</name>
</gene>
<evidence type="ECO:0000256" key="4">
    <source>
        <dbReference type="ARBA" id="ARBA00022692"/>
    </source>
</evidence>
<sequence>VVSMQLGFAMLEVGTVREAHRMTVLAKNIMDSVVSCFAFGFGASWMGLSLILDKHGHVMYDRQLYNWVFCATSVTICSGSMAERTHMIAYLTHAALMAGFIYPSIAEAVWGDGTGFLYNEMHKRFEDAHSYHDCAGSGVVHFVGGMAAFAGNTLLGRRIMRPDAAYTGEEQLDEEQASPMFPPSAQSTRSVSLQTSALALEERRQILQLRCSSAQEELCRLAVQPWQRRFDDADRDKLEFKACNYLQVMGMFILWVGWYGFNAGSALTGNGASPHTAGLISWNTTMAASAGGFGAYIYMYGFHSNIDMGVLCNG</sequence>
<keyword evidence="6 8" id="KW-0472">Membrane</keyword>
<keyword evidence="11" id="KW-1185">Reference proteome</keyword>
<dbReference type="GO" id="GO:0097272">
    <property type="term" value="P:ammonium homeostasis"/>
    <property type="evidence" value="ECO:0007669"/>
    <property type="project" value="TreeGrafter"/>
</dbReference>
<proteinExistence type="inferred from homology"/>
<dbReference type="InterPro" id="IPR029020">
    <property type="entry name" value="Ammonium/urea_transptr"/>
</dbReference>
<evidence type="ECO:0000259" key="9">
    <source>
        <dbReference type="Pfam" id="PF00909"/>
    </source>
</evidence>
<dbReference type="Proteomes" id="UP000654075">
    <property type="component" value="Unassembled WGS sequence"/>
</dbReference>
<feature type="transmembrane region" description="Helical" evidence="8">
    <location>
        <begin position="242"/>
        <end position="260"/>
    </location>
</feature>
<dbReference type="InterPro" id="IPR024041">
    <property type="entry name" value="NH4_transpt_AmtB-like_dom"/>
</dbReference>
<feature type="transmembrane region" description="Helical" evidence="8">
    <location>
        <begin position="88"/>
        <end position="110"/>
    </location>
</feature>
<feature type="domain" description="Ammonium transporter AmtB-like" evidence="9">
    <location>
        <begin position="1"/>
        <end position="163"/>
    </location>
</feature>
<feature type="transmembrane region" description="Helical" evidence="8">
    <location>
        <begin position="280"/>
        <end position="299"/>
    </location>
</feature>
<protein>
    <recommendedName>
        <fullName evidence="9">Ammonium transporter AmtB-like domain-containing protein</fullName>
    </recommendedName>
</protein>
<comment type="caution">
    <text evidence="10">The sequence shown here is derived from an EMBL/GenBank/DDBJ whole genome shotgun (WGS) entry which is preliminary data.</text>
</comment>
<comment type="subcellular location">
    <subcellularLocation>
        <location evidence="1">Membrane</location>
        <topology evidence="1">Multi-pass membrane protein</topology>
    </subcellularLocation>
</comment>
<keyword evidence="5 8" id="KW-1133">Transmembrane helix</keyword>
<keyword evidence="4 8" id="KW-0812">Transmembrane</keyword>
<dbReference type="GO" id="GO:0005886">
    <property type="term" value="C:plasma membrane"/>
    <property type="evidence" value="ECO:0007669"/>
    <property type="project" value="TreeGrafter"/>
</dbReference>
<dbReference type="SUPFAM" id="SSF111352">
    <property type="entry name" value="Ammonium transporter"/>
    <property type="match status" value="2"/>
</dbReference>